<dbReference type="Proteomes" id="UP000036681">
    <property type="component" value="Unplaced"/>
</dbReference>
<reference evidence="3" key="1">
    <citation type="submission" date="2017-02" db="UniProtKB">
        <authorList>
            <consortium name="WormBaseParasite"/>
        </authorList>
    </citation>
    <scope>IDENTIFICATION</scope>
</reference>
<feature type="region of interest" description="Disordered" evidence="1">
    <location>
        <begin position="1"/>
        <end position="65"/>
    </location>
</feature>
<keyword evidence="2" id="KW-1185">Reference proteome</keyword>
<evidence type="ECO:0000313" key="3">
    <source>
        <dbReference type="WBParaSite" id="ALUE_0000003201-mRNA-1"/>
    </source>
</evidence>
<organism evidence="2 3">
    <name type="scientific">Ascaris lumbricoides</name>
    <name type="common">Giant roundworm</name>
    <dbReference type="NCBI Taxonomy" id="6252"/>
    <lineage>
        <taxon>Eukaryota</taxon>
        <taxon>Metazoa</taxon>
        <taxon>Ecdysozoa</taxon>
        <taxon>Nematoda</taxon>
        <taxon>Chromadorea</taxon>
        <taxon>Rhabditida</taxon>
        <taxon>Spirurina</taxon>
        <taxon>Ascaridomorpha</taxon>
        <taxon>Ascaridoidea</taxon>
        <taxon>Ascarididae</taxon>
        <taxon>Ascaris</taxon>
    </lineage>
</organism>
<dbReference type="AlphaFoldDB" id="A0A0M3HEU7"/>
<evidence type="ECO:0000256" key="1">
    <source>
        <dbReference type="SAM" id="MobiDB-lite"/>
    </source>
</evidence>
<evidence type="ECO:0000313" key="2">
    <source>
        <dbReference type="Proteomes" id="UP000036681"/>
    </source>
</evidence>
<name>A0A0M3HEU7_ASCLU</name>
<feature type="compositionally biased region" description="Basic and acidic residues" evidence="1">
    <location>
        <begin position="39"/>
        <end position="60"/>
    </location>
</feature>
<protein>
    <submittedName>
        <fullName evidence="3">Uncharacterized protein</fullName>
    </submittedName>
</protein>
<accession>A0A0M3HEU7</accession>
<dbReference type="WBParaSite" id="ALUE_0000003201-mRNA-1">
    <property type="protein sequence ID" value="ALUE_0000003201-mRNA-1"/>
    <property type="gene ID" value="ALUE_0000003201"/>
</dbReference>
<sequence length="98" mass="10701">MELSDPAASCDRSESLDFSPISVAPGHSVVPSTNDLPAEDEHTPRNPTRTLDRGDKRGDSQSRNQIFSSSGGLLNIFKEVRCCDIFVSNSDRGILMTF</sequence>
<proteinExistence type="predicted"/>